<dbReference type="HOGENOM" id="CLU_000445_95_2_7"/>
<dbReference type="InterPro" id="IPR027417">
    <property type="entry name" value="P-loop_NTPase"/>
</dbReference>
<gene>
    <name evidence="7" type="ordered locus">Desti_3670</name>
</gene>
<accession>I4C9S5</accession>
<dbReference type="RefSeq" id="WP_014811444.1">
    <property type="nucleotide sequence ID" value="NC_018025.1"/>
</dbReference>
<dbReference type="Pfam" id="PF01590">
    <property type="entry name" value="GAF"/>
    <property type="match status" value="1"/>
</dbReference>
<dbReference type="InterPro" id="IPR002197">
    <property type="entry name" value="HTH_Fis"/>
</dbReference>
<dbReference type="Proteomes" id="UP000006055">
    <property type="component" value="Chromosome"/>
</dbReference>
<dbReference type="KEGG" id="dti:Desti_3670"/>
<dbReference type="PROSITE" id="PS50045">
    <property type="entry name" value="SIGMA54_INTERACT_4"/>
    <property type="match status" value="1"/>
</dbReference>
<evidence type="ECO:0000256" key="3">
    <source>
        <dbReference type="ARBA" id="ARBA00023015"/>
    </source>
</evidence>
<dbReference type="InterPro" id="IPR002078">
    <property type="entry name" value="Sigma_54_int"/>
</dbReference>
<dbReference type="GO" id="GO:0005524">
    <property type="term" value="F:ATP binding"/>
    <property type="evidence" value="ECO:0007669"/>
    <property type="project" value="UniProtKB-KW"/>
</dbReference>
<dbReference type="PRINTS" id="PR01590">
    <property type="entry name" value="HTHFIS"/>
</dbReference>
<keyword evidence="1" id="KW-0547">Nucleotide-binding</keyword>
<protein>
    <submittedName>
        <fullName evidence="7">Transcriptional regulator containing GAF, AAA-type ATPase, and DNA binding domains</fullName>
    </submittedName>
</protein>
<dbReference type="InterPro" id="IPR003593">
    <property type="entry name" value="AAA+_ATPase"/>
</dbReference>
<dbReference type="Gene3D" id="1.10.10.60">
    <property type="entry name" value="Homeodomain-like"/>
    <property type="match status" value="1"/>
</dbReference>
<dbReference type="SUPFAM" id="SSF55781">
    <property type="entry name" value="GAF domain-like"/>
    <property type="match status" value="1"/>
</dbReference>
<evidence type="ECO:0000256" key="4">
    <source>
        <dbReference type="ARBA" id="ARBA00023125"/>
    </source>
</evidence>
<dbReference type="InterPro" id="IPR009057">
    <property type="entry name" value="Homeodomain-like_sf"/>
</dbReference>
<dbReference type="InterPro" id="IPR029016">
    <property type="entry name" value="GAF-like_dom_sf"/>
</dbReference>
<dbReference type="PANTHER" id="PTHR32071:SF117">
    <property type="entry name" value="PTS-DEPENDENT DIHYDROXYACETONE KINASE OPERON REGULATORY PROTEIN-RELATED"/>
    <property type="match status" value="1"/>
</dbReference>
<dbReference type="STRING" id="706587.Desti_3670"/>
<dbReference type="FunFam" id="3.40.50.300:FF:000006">
    <property type="entry name" value="DNA-binding transcriptional regulator NtrC"/>
    <property type="match status" value="1"/>
</dbReference>
<keyword evidence="4" id="KW-0238">DNA-binding</keyword>
<dbReference type="Gene3D" id="3.40.50.300">
    <property type="entry name" value="P-loop containing nucleotide triphosphate hydrolases"/>
    <property type="match status" value="1"/>
</dbReference>
<evidence type="ECO:0000256" key="5">
    <source>
        <dbReference type="ARBA" id="ARBA00023163"/>
    </source>
</evidence>
<dbReference type="InterPro" id="IPR003018">
    <property type="entry name" value="GAF"/>
</dbReference>
<dbReference type="InterPro" id="IPR058031">
    <property type="entry name" value="AAA_lid_NorR"/>
</dbReference>
<dbReference type="GO" id="GO:0043565">
    <property type="term" value="F:sequence-specific DNA binding"/>
    <property type="evidence" value="ECO:0007669"/>
    <property type="project" value="InterPro"/>
</dbReference>
<evidence type="ECO:0000256" key="1">
    <source>
        <dbReference type="ARBA" id="ARBA00022741"/>
    </source>
</evidence>
<organism evidence="7 8">
    <name type="scientific">Desulfomonile tiedjei (strain ATCC 49306 / DSM 6799 / DCB-1)</name>
    <dbReference type="NCBI Taxonomy" id="706587"/>
    <lineage>
        <taxon>Bacteria</taxon>
        <taxon>Pseudomonadati</taxon>
        <taxon>Thermodesulfobacteriota</taxon>
        <taxon>Desulfomonilia</taxon>
        <taxon>Desulfomonilales</taxon>
        <taxon>Desulfomonilaceae</taxon>
        <taxon>Desulfomonile</taxon>
    </lineage>
</organism>
<dbReference type="Gene3D" id="1.10.8.60">
    <property type="match status" value="1"/>
</dbReference>
<evidence type="ECO:0000259" key="6">
    <source>
        <dbReference type="PROSITE" id="PS50045"/>
    </source>
</evidence>
<dbReference type="PANTHER" id="PTHR32071">
    <property type="entry name" value="TRANSCRIPTIONAL REGULATORY PROTEIN"/>
    <property type="match status" value="1"/>
</dbReference>
<keyword evidence="3" id="KW-0805">Transcription regulation</keyword>
<dbReference type="AlphaFoldDB" id="I4C9S5"/>
<dbReference type="OrthoDB" id="9761019at2"/>
<dbReference type="SUPFAM" id="SSF52540">
    <property type="entry name" value="P-loop containing nucleoside triphosphate hydrolases"/>
    <property type="match status" value="1"/>
</dbReference>
<dbReference type="CDD" id="cd00009">
    <property type="entry name" value="AAA"/>
    <property type="match status" value="1"/>
</dbReference>
<dbReference type="Pfam" id="PF02954">
    <property type="entry name" value="HTH_8"/>
    <property type="match status" value="1"/>
</dbReference>
<dbReference type="Gene3D" id="3.30.450.40">
    <property type="match status" value="1"/>
</dbReference>
<feature type="domain" description="Sigma-54 factor interaction" evidence="6">
    <location>
        <begin position="203"/>
        <end position="431"/>
    </location>
</feature>
<evidence type="ECO:0000256" key="2">
    <source>
        <dbReference type="ARBA" id="ARBA00022840"/>
    </source>
</evidence>
<dbReference type="Pfam" id="PF25601">
    <property type="entry name" value="AAA_lid_14"/>
    <property type="match status" value="1"/>
</dbReference>
<dbReference type="SMART" id="SM00382">
    <property type="entry name" value="AAA"/>
    <property type="match status" value="1"/>
</dbReference>
<evidence type="ECO:0000313" key="7">
    <source>
        <dbReference type="EMBL" id="AFM26316.1"/>
    </source>
</evidence>
<dbReference type="eggNOG" id="COG3604">
    <property type="taxonomic scope" value="Bacteria"/>
</dbReference>
<reference evidence="8" key="1">
    <citation type="submission" date="2012-06" db="EMBL/GenBank/DDBJ databases">
        <title>Complete sequence of chromosome of Desulfomonile tiedjei DSM 6799.</title>
        <authorList>
            <person name="Lucas S."/>
            <person name="Copeland A."/>
            <person name="Lapidus A."/>
            <person name="Glavina del Rio T."/>
            <person name="Dalin E."/>
            <person name="Tice H."/>
            <person name="Bruce D."/>
            <person name="Goodwin L."/>
            <person name="Pitluck S."/>
            <person name="Peters L."/>
            <person name="Ovchinnikova G."/>
            <person name="Zeytun A."/>
            <person name="Lu M."/>
            <person name="Kyrpides N."/>
            <person name="Mavromatis K."/>
            <person name="Ivanova N."/>
            <person name="Brettin T."/>
            <person name="Detter J.C."/>
            <person name="Han C."/>
            <person name="Larimer F."/>
            <person name="Land M."/>
            <person name="Hauser L."/>
            <person name="Markowitz V."/>
            <person name="Cheng J.-F."/>
            <person name="Hugenholtz P."/>
            <person name="Woyke T."/>
            <person name="Wu D."/>
            <person name="Spring S."/>
            <person name="Schroeder M."/>
            <person name="Brambilla E."/>
            <person name="Klenk H.-P."/>
            <person name="Eisen J.A."/>
        </authorList>
    </citation>
    <scope>NUCLEOTIDE SEQUENCE [LARGE SCALE GENOMIC DNA]</scope>
    <source>
        <strain evidence="8">ATCC 49306 / DSM 6799 / DCB-1</strain>
    </source>
</reference>
<keyword evidence="2" id="KW-0067">ATP-binding</keyword>
<dbReference type="SUPFAM" id="SSF46689">
    <property type="entry name" value="Homeodomain-like"/>
    <property type="match status" value="1"/>
</dbReference>
<sequence length="520" mass="58615">MLPRERINDKQSIANHYELNILRGLSQDIDKALDLDDMLYRFLCILQEHTSTRRAWIMLQRPETGRLLLRASCGLTKEEEKKETQNSAFSLSGAVFRTGGIWIAPKTGKYFPVKMIGDEPESVSVIGIPIVMDDSPVGVLNSQRVFPTTVALDEDIRLLSRIADTIAQLVSLNYQVRAREDALTRALDSLKTELSEKINNFLAVGRSPLMAQAQQLIRKIAPTNATVLLTGEPGVGKSLAARLIHELSDRNRFPFVAVNCSAFPENRIESELFGCEKDAFSGILEPRMGRLEEANHGTIFLKNIHELPLPFQSKLLRFLQDKEFEPVGGMKAVSADVRLIAAAEIDLSEAVADGIFRQDLLFRLNVFPIAIPPLRERPEDLAPLVGFFSDRVRRDLGLPLKLTREAMAALEKCAWRGNVRELENFIEYLAFTVPGGLVEAKDLTLCPNFSRNEWQAEACESLDALKDIERRSVIAALERNSWVQSRAAKDLGITLRQIGYRVRKYNLEHIIQRNRTVERV</sequence>
<dbReference type="EMBL" id="CP003360">
    <property type="protein sequence ID" value="AFM26316.1"/>
    <property type="molecule type" value="Genomic_DNA"/>
</dbReference>
<dbReference type="GO" id="GO:0006355">
    <property type="term" value="P:regulation of DNA-templated transcription"/>
    <property type="evidence" value="ECO:0007669"/>
    <property type="project" value="InterPro"/>
</dbReference>
<dbReference type="Pfam" id="PF00158">
    <property type="entry name" value="Sigma54_activat"/>
    <property type="match status" value="1"/>
</dbReference>
<keyword evidence="8" id="KW-1185">Reference proteome</keyword>
<proteinExistence type="predicted"/>
<evidence type="ECO:0000313" key="8">
    <source>
        <dbReference type="Proteomes" id="UP000006055"/>
    </source>
</evidence>
<name>I4C9S5_DESTA</name>
<keyword evidence="5" id="KW-0804">Transcription</keyword>